<keyword evidence="3" id="KW-1185">Reference proteome</keyword>
<feature type="compositionally biased region" description="Polar residues" evidence="1">
    <location>
        <begin position="1"/>
        <end position="20"/>
    </location>
</feature>
<feature type="region of interest" description="Disordered" evidence="1">
    <location>
        <begin position="1"/>
        <end position="69"/>
    </location>
</feature>
<protein>
    <recommendedName>
        <fullName evidence="4">Protein kinase domain-containing protein</fullName>
    </recommendedName>
</protein>
<proteinExistence type="predicted"/>
<dbReference type="EMBL" id="JAKNSF020000156">
    <property type="protein sequence ID" value="KAK7710611.1"/>
    <property type="molecule type" value="Genomic_DNA"/>
</dbReference>
<accession>A0ABR1NPZ4</accession>
<evidence type="ECO:0000313" key="3">
    <source>
        <dbReference type="Proteomes" id="UP001430848"/>
    </source>
</evidence>
<comment type="caution">
    <text evidence="2">The sequence shown here is derived from an EMBL/GenBank/DDBJ whole genome shotgun (WGS) entry which is preliminary data.</text>
</comment>
<feature type="compositionally biased region" description="Basic and acidic residues" evidence="1">
    <location>
        <begin position="28"/>
        <end position="37"/>
    </location>
</feature>
<dbReference type="Proteomes" id="UP001430848">
    <property type="component" value="Unassembled WGS sequence"/>
</dbReference>
<gene>
    <name evidence="2" type="ORF">SLS63_012928</name>
</gene>
<reference evidence="2 3" key="1">
    <citation type="submission" date="2024-02" db="EMBL/GenBank/DDBJ databases">
        <title>De novo assembly and annotation of 12 fungi associated with fruit tree decline syndrome in Ontario, Canada.</title>
        <authorList>
            <person name="Sulman M."/>
            <person name="Ellouze W."/>
            <person name="Ilyukhin E."/>
        </authorList>
    </citation>
    <scope>NUCLEOTIDE SEQUENCE [LARGE SCALE GENOMIC DNA]</scope>
    <source>
        <strain evidence="2 3">M169</strain>
    </source>
</reference>
<evidence type="ECO:0008006" key="4">
    <source>
        <dbReference type="Google" id="ProtNLM"/>
    </source>
</evidence>
<evidence type="ECO:0000256" key="1">
    <source>
        <dbReference type="SAM" id="MobiDB-lite"/>
    </source>
</evidence>
<organism evidence="2 3">
    <name type="scientific">Diaporthe eres</name>
    <name type="common">Phomopsis oblonga</name>
    <dbReference type="NCBI Taxonomy" id="83184"/>
    <lineage>
        <taxon>Eukaryota</taxon>
        <taxon>Fungi</taxon>
        <taxon>Dikarya</taxon>
        <taxon>Ascomycota</taxon>
        <taxon>Pezizomycotina</taxon>
        <taxon>Sordariomycetes</taxon>
        <taxon>Sordariomycetidae</taxon>
        <taxon>Diaporthales</taxon>
        <taxon>Diaporthaceae</taxon>
        <taxon>Diaporthe</taxon>
        <taxon>Diaporthe eres species complex</taxon>
    </lineage>
</organism>
<evidence type="ECO:0000313" key="2">
    <source>
        <dbReference type="EMBL" id="KAK7710611.1"/>
    </source>
</evidence>
<name>A0ABR1NPZ4_DIAER</name>
<sequence>MDPATQKSPDTTQQLENTNMDDGFDTWHAPEDSDKPRLPYIPGFSIQISRHKPPPSFATDEEPADPGYQERAPLSEAYLRSVTHTEAVVANPPEEGTPIHPSQAETAQLVLTSPIAIGSARGAQIVVCTVTPQNGDPFTATAKIYDPLYYNFERDIGHSPRDCVSEADEHYIVEAWAYESLKKAGYTGSFTPEYYGSWTFTLPIVLKGSSTTRPIRLILIERLHGISIEASRIQNNYKRGGGKDAFHYPEEYRLEVLARALDGYVRQAEAGVVQRDFAGRNVLLVPDENPTDQSERISGLLMPRIVLIDYNNASIKHLSPDTKDRRPENPAWAFWSRYLWEDMAGWVPNTWRDDKVQQEWMFKRFCGPDRIDSYRPVPEWMKRLAEQKDSGALGDDTWSA</sequence>